<name>A0A2P5A512_PARAD</name>
<keyword evidence="2" id="KW-1185">Reference proteome</keyword>
<dbReference type="EMBL" id="JXTB01000978">
    <property type="protein sequence ID" value="PON31612.1"/>
    <property type="molecule type" value="Genomic_DNA"/>
</dbReference>
<protein>
    <submittedName>
        <fullName evidence="1">Uncharacterized protein</fullName>
    </submittedName>
</protein>
<gene>
    <name evidence="1" type="ORF">PanWU01x14_368560</name>
</gene>
<dbReference type="OrthoDB" id="10414802at2759"/>
<accession>A0A2P5A512</accession>
<organism evidence="1 2">
    <name type="scientific">Parasponia andersonii</name>
    <name type="common">Sponia andersonii</name>
    <dbReference type="NCBI Taxonomy" id="3476"/>
    <lineage>
        <taxon>Eukaryota</taxon>
        <taxon>Viridiplantae</taxon>
        <taxon>Streptophyta</taxon>
        <taxon>Embryophyta</taxon>
        <taxon>Tracheophyta</taxon>
        <taxon>Spermatophyta</taxon>
        <taxon>Magnoliopsida</taxon>
        <taxon>eudicotyledons</taxon>
        <taxon>Gunneridae</taxon>
        <taxon>Pentapetalae</taxon>
        <taxon>rosids</taxon>
        <taxon>fabids</taxon>
        <taxon>Rosales</taxon>
        <taxon>Cannabaceae</taxon>
        <taxon>Parasponia</taxon>
    </lineage>
</organism>
<proteinExistence type="predicted"/>
<dbReference type="AlphaFoldDB" id="A0A2P5A512"/>
<evidence type="ECO:0000313" key="1">
    <source>
        <dbReference type="EMBL" id="PON31612.1"/>
    </source>
</evidence>
<reference evidence="2" key="1">
    <citation type="submission" date="2016-06" db="EMBL/GenBank/DDBJ databases">
        <title>Parallel loss of symbiosis genes in relatives of nitrogen-fixing non-legume Parasponia.</title>
        <authorList>
            <person name="Van Velzen R."/>
            <person name="Holmer R."/>
            <person name="Bu F."/>
            <person name="Rutten L."/>
            <person name="Van Zeijl A."/>
            <person name="Liu W."/>
            <person name="Santuari L."/>
            <person name="Cao Q."/>
            <person name="Sharma T."/>
            <person name="Shen D."/>
            <person name="Roswanjaya Y."/>
            <person name="Wardhani T."/>
            <person name="Kalhor M.S."/>
            <person name="Jansen J."/>
            <person name="Van den Hoogen J."/>
            <person name="Gungor B."/>
            <person name="Hartog M."/>
            <person name="Hontelez J."/>
            <person name="Verver J."/>
            <person name="Yang W.-C."/>
            <person name="Schijlen E."/>
            <person name="Repin R."/>
            <person name="Schilthuizen M."/>
            <person name="Schranz E."/>
            <person name="Heidstra R."/>
            <person name="Miyata K."/>
            <person name="Fedorova E."/>
            <person name="Kohlen W."/>
            <person name="Bisseling T."/>
            <person name="Smit S."/>
            <person name="Geurts R."/>
        </authorList>
    </citation>
    <scope>NUCLEOTIDE SEQUENCE [LARGE SCALE GENOMIC DNA]</scope>
    <source>
        <strain evidence="2">cv. WU1-14</strain>
    </source>
</reference>
<sequence>MYYGGGSKSLKNKKVLREMNYSFLLFAVDSYTMNWGTLNEPGDIISREESCLVSGCRNFLVEAFSISSIITSVSSYLVEISNHHLHLQCTRPFLFI</sequence>
<dbReference type="Proteomes" id="UP000237105">
    <property type="component" value="Unassembled WGS sequence"/>
</dbReference>
<comment type="caution">
    <text evidence="1">The sequence shown here is derived from an EMBL/GenBank/DDBJ whole genome shotgun (WGS) entry which is preliminary data.</text>
</comment>
<evidence type="ECO:0000313" key="2">
    <source>
        <dbReference type="Proteomes" id="UP000237105"/>
    </source>
</evidence>